<proteinExistence type="predicted"/>
<feature type="region of interest" description="Disordered" evidence="1">
    <location>
        <begin position="1479"/>
        <end position="1548"/>
    </location>
</feature>
<feature type="region of interest" description="Disordered" evidence="1">
    <location>
        <begin position="549"/>
        <end position="576"/>
    </location>
</feature>
<dbReference type="EMBL" id="JTDE01001257">
    <property type="protein sequence ID" value="KAF7259324.1"/>
    <property type="molecule type" value="Genomic_DNA"/>
</dbReference>
<keyword evidence="2" id="KW-0812">Transmembrane</keyword>
<dbReference type="GO" id="GO:0050770">
    <property type="term" value="P:regulation of axonogenesis"/>
    <property type="evidence" value="ECO:0007669"/>
    <property type="project" value="TreeGrafter"/>
</dbReference>
<accession>A0A8S9YXK8</accession>
<dbReference type="Gene3D" id="3.40.50.300">
    <property type="entry name" value="P-loop containing nucleotide triphosphate hydrolases"/>
    <property type="match status" value="1"/>
</dbReference>
<dbReference type="Pfam" id="PF16512">
    <property type="entry name" value="RhoGAP-FF1"/>
    <property type="match status" value="1"/>
</dbReference>
<feature type="domain" description="Rho GTPase-activating protein FF" evidence="3">
    <location>
        <begin position="267"/>
        <end position="333"/>
    </location>
</feature>
<feature type="transmembrane region" description="Helical" evidence="2">
    <location>
        <begin position="2240"/>
        <end position="2261"/>
    </location>
</feature>
<evidence type="ECO:0000259" key="3">
    <source>
        <dbReference type="Pfam" id="PF16512"/>
    </source>
</evidence>
<dbReference type="InterPro" id="IPR027417">
    <property type="entry name" value="P-loop_NTPase"/>
</dbReference>
<protein>
    <recommendedName>
        <fullName evidence="3">Rho GTPase-activating protein FF domain-containing protein</fullName>
    </recommendedName>
</protein>
<feature type="region of interest" description="Disordered" evidence="1">
    <location>
        <begin position="2032"/>
        <end position="2069"/>
    </location>
</feature>
<gene>
    <name evidence="4" type="ORF">EG68_03412</name>
</gene>
<dbReference type="GO" id="GO:0007266">
    <property type="term" value="P:Rho protein signal transduction"/>
    <property type="evidence" value="ECO:0007669"/>
    <property type="project" value="TreeGrafter"/>
</dbReference>
<keyword evidence="2" id="KW-0472">Membrane</keyword>
<feature type="region of interest" description="Disordered" evidence="1">
    <location>
        <begin position="1127"/>
        <end position="1146"/>
    </location>
</feature>
<dbReference type="InterPro" id="IPR032835">
    <property type="entry name" value="RhoGAP-FF1"/>
</dbReference>
<dbReference type="PRINTS" id="PR00449">
    <property type="entry name" value="RASTRNSFRMNG"/>
</dbReference>
<reference evidence="4" key="1">
    <citation type="submission" date="2019-07" db="EMBL/GenBank/DDBJ databases">
        <title>Annotation for the trematode Paragonimus miyazaki's.</title>
        <authorList>
            <person name="Choi Y.-J."/>
        </authorList>
    </citation>
    <scope>NUCLEOTIDE SEQUENCE</scope>
    <source>
        <strain evidence="4">Japan</strain>
    </source>
</reference>
<name>A0A8S9YXK8_9TREM</name>
<keyword evidence="2" id="KW-1133">Transmembrane helix</keyword>
<feature type="compositionally biased region" description="Low complexity" evidence="1">
    <location>
        <begin position="1496"/>
        <end position="1507"/>
    </location>
</feature>
<dbReference type="Gene3D" id="1.10.10.440">
    <property type="entry name" value="FF domain"/>
    <property type="match status" value="1"/>
</dbReference>
<feature type="compositionally biased region" description="Polar residues" evidence="1">
    <location>
        <begin position="549"/>
        <end position="558"/>
    </location>
</feature>
<keyword evidence="5" id="KW-1185">Reference proteome</keyword>
<dbReference type="OrthoDB" id="9994905at2759"/>
<dbReference type="InterPro" id="IPR036517">
    <property type="entry name" value="FF_domain_sf"/>
</dbReference>
<feature type="compositionally biased region" description="Polar residues" evidence="1">
    <location>
        <begin position="1514"/>
        <end position="1536"/>
    </location>
</feature>
<dbReference type="SUPFAM" id="SSF52540">
    <property type="entry name" value="P-loop containing nucleoside triphosphate hydrolases"/>
    <property type="match status" value="1"/>
</dbReference>
<feature type="compositionally biased region" description="Polar residues" evidence="1">
    <location>
        <begin position="2032"/>
        <end position="2042"/>
    </location>
</feature>
<dbReference type="CDD" id="cd00882">
    <property type="entry name" value="Ras_like_GTPase"/>
    <property type="match status" value="1"/>
</dbReference>
<sequence length="2294" mass="250903">MPNSSQVPHVSATKTYNISVVGPPNAGKSCICNRFALPHPDFYRQEHLSVLSAADYESEVVNCDNWLYWGCVSRQVDDFTVNFRIIEQTEFLNDSTFQPFVSGRRFSDAPLDYVQRSSVVRLSSKHKLRYICKEQLGQENIYEKEYFPSGDIEVNGFILVYDNNTHSRKLPNARNVVQRQIKLYEFLALLVKLKKPIVLAISKCEASPQEPCEDLSLILQKYSEFRRIPLIETSAHQNVNIEQTFLTLVKLIDKPRMVKLRPLRYSDAIHIRKSEVEYASNAFKKLLSHAPPEFLESWESFMKRYSQQGDVVTFISLVGTDVARREFNQYIAHHENVTRRNNFDRVTKVLAYFLPNLDPIRDKPLDEVVQYIRKQEQFALYFRDTCSDSTSDQLADTCECRTRRQTKREDNRIPFDFLIQPQDQLQDSPLQLYINELVLSEQRHFEQARFETALFTRFLLDSADSTTPKKSFVDGTTHILPGQPISDLQHILRMVQLPDLTDEQIALVYKHFQNELHVRAREDFLDLLMERTDLFVQTVQTYINQLRESTSAGGQLRTSPSDSSVKSSLDDSPDSVCTVSAPKSAASVSDNRACSEHLSHVFMLAAPPRVPRRYSFVQSSNSDLGSWASLTDSRAVHPTNLPVSDPLHQDLCSQFCPALSWGGCVDKLLKQLAYRHLTISPRCLEPGLGHSTKLGYRSTSINLRSVYPFTDLSYRPNKSVHLCIAVACVCTDLLAAEAVTHLLACAGFSISSSLSPRHEASKVVSFDEGSSGASSHPDSTYPPMQPLIVSASWPLSTDRLPAVRFTHCSDATDGSDAAELIMANQPIPDGQVHASLMSVHRLLNHLITAPDCVGPHCSNSRLASTCAAPSNLNQSACPYYHGYIFIVTVPPDQKPSITSSASMTNTTVTALDGNCCIAESNKPLSHLSSFDVDNEGDDNVQTPRPSSVPLFFTHSLDDDSPLSTDCKTADRERDRSLYIDPPCTCCSLFEVGADCNVDACSCGSCCDCMVIGTSIGSHAHRDTEVDDRASRLHRCQNDPAPSSVAYRPRSWHARISAVRSALSLLPKDAPHLILLTEQAAAEHACGKPMTTTKPMIYPAPRLLYQTHCASANSVDCSSGGAEVKPPIGDSCESDSSTADSFKPSGRSSIDWMPVGTNILDHVINFLNDCWRESITSAGSDSLQTGSVPTSGQFVHICKPQTLLQTLEEPNMSKPCRPIFADKVINSKAQCMEKPTSNNPFLFAASATGRRAMQTANQALKKLSANARRHQNCSSSTVTTSSAVSSIPSSSGKSNSIVTGPVVPSDIHSSLSSSSSSQTITAHSTKSFSLISNPSGNNSSNPATVIAKNLGSAVLAAVRTSAVSQPKLHSSTDQNGVIGWTRGAYKMNSISDKSSVRNTSVESAKPVPLFDLPTSAAFCKSRLRASVDRTYAIRRGLLPGSRSMRSRCSVPDCALLSQADSYSSLSVSNRTLSSNTLVPCAPVQSKDSDSPHVIPISGSDSGDSSVDSNRPYLASPSSGDSSLVLNSVGEQSASSQREAPDEDISFSSQSPDIFTNAVLESQALTNPAFTSPTDFASEPSNLDRLHDRPDRVLAFQSSSPLADLNQSTGYDVESIYEDLYLPWPNWGSDVEEGAGQECTPVSTHANFSNLLAQRSVSTSSEEHIYLDPIDCIGPACLERHRCAMTVQRRLVDNRLDAKQFNHDCIGKNTVMGKTDSLVAGAVVRRRRERHRSFSTPEGCTSAISVTGPSKLGSDTLQTYGCAPSLSSLVRETTNQQFLGSINSRHHYELFKPTTFISSGSDSSGVPTTKSCCSLAVCSSSSSQRLFSAPTQSSCGTSISSPPSGMFSAGTCSDRGDRTNENPLTDVSSADLFLPRPLSRVHHHHLWHHIHCAHYYRHRTPLEKVSLDSGCCVTLTPVFSCKSESLHPPAPPIHTSPRCNSSATVCDSTVHPQIFGKPGGIAFPGFKNRPLLFTSAIKAGVPISNFDSTDRCRQQVDSVRPVFIDPSDFPTHPPTAHAVNFPSVVKASQCSPSCSNTPVTSSQHSQKDSKWTKRGRKASTTTGTPLPGMPRLNFFQTNRSNSSTTCTCCQSNYLVSTSAVPAPSRQSSTSVCLLQSHAAPYMSTIPAVDSSSTRICPAGSQATCFNRMSTIPAVTTANFAPGGYTSSPASVSHSRRLVTAMTTLTFGSTSYSPPTPVPLLPMRLSSTEATLGVNLDEQKDHLSGIFFRRWAILKQSSSLVELFVYLLFCCLYNIFISASKLRITTSTHTHKQRLSVTLILLPQLFPSRHLIFSLSF</sequence>
<organism evidence="4 5">
    <name type="scientific">Paragonimus skrjabini miyazakii</name>
    <dbReference type="NCBI Taxonomy" id="59628"/>
    <lineage>
        <taxon>Eukaryota</taxon>
        <taxon>Metazoa</taxon>
        <taxon>Spiralia</taxon>
        <taxon>Lophotrochozoa</taxon>
        <taxon>Platyhelminthes</taxon>
        <taxon>Trematoda</taxon>
        <taxon>Digenea</taxon>
        <taxon>Plagiorchiida</taxon>
        <taxon>Troglotremata</taxon>
        <taxon>Troglotrematidae</taxon>
        <taxon>Paragonimus</taxon>
    </lineage>
</organism>
<evidence type="ECO:0000313" key="5">
    <source>
        <dbReference type="Proteomes" id="UP000822476"/>
    </source>
</evidence>
<dbReference type="PANTHER" id="PTHR46005:SF4">
    <property type="entry name" value="RHO GTPASE-ACTIVATING PROTEIN 190"/>
    <property type="match status" value="1"/>
</dbReference>
<dbReference type="GO" id="GO:0008361">
    <property type="term" value="P:regulation of cell size"/>
    <property type="evidence" value="ECO:0007669"/>
    <property type="project" value="TreeGrafter"/>
</dbReference>
<evidence type="ECO:0000256" key="1">
    <source>
        <dbReference type="SAM" id="MobiDB-lite"/>
    </source>
</evidence>
<dbReference type="GO" id="GO:0005096">
    <property type="term" value="F:GTPase activator activity"/>
    <property type="evidence" value="ECO:0007669"/>
    <property type="project" value="TreeGrafter"/>
</dbReference>
<comment type="caution">
    <text evidence="4">The sequence shown here is derived from an EMBL/GenBank/DDBJ whole genome shotgun (WGS) entry which is preliminary data.</text>
</comment>
<dbReference type="InterPro" id="IPR051978">
    <property type="entry name" value="Rho-GAP_domain"/>
</dbReference>
<evidence type="ECO:0000256" key="2">
    <source>
        <dbReference type="SAM" id="Phobius"/>
    </source>
</evidence>
<dbReference type="GO" id="GO:0005829">
    <property type="term" value="C:cytosol"/>
    <property type="evidence" value="ECO:0007669"/>
    <property type="project" value="TreeGrafter"/>
</dbReference>
<feature type="region of interest" description="Disordered" evidence="1">
    <location>
        <begin position="1263"/>
        <end position="1300"/>
    </location>
</feature>
<dbReference type="PANTHER" id="PTHR46005">
    <property type="entry name" value="RHO GTPASE-ACTIVATING PROTEIN 190"/>
    <property type="match status" value="1"/>
</dbReference>
<feature type="compositionally biased region" description="Low complexity" evidence="1">
    <location>
        <begin position="1273"/>
        <end position="1297"/>
    </location>
</feature>
<dbReference type="Proteomes" id="UP000822476">
    <property type="component" value="Unassembled WGS sequence"/>
</dbReference>
<evidence type="ECO:0000313" key="4">
    <source>
        <dbReference type="EMBL" id="KAF7259324.1"/>
    </source>
</evidence>